<keyword evidence="2" id="KW-0812">Transmembrane</keyword>
<feature type="transmembrane region" description="Helical" evidence="2">
    <location>
        <begin position="152"/>
        <end position="178"/>
    </location>
</feature>
<name>A0A1X6MZA6_9APHY</name>
<dbReference type="RefSeq" id="XP_024338366.1">
    <property type="nucleotide sequence ID" value="XM_024477001.1"/>
</dbReference>
<keyword evidence="4" id="KW-1185">Reference proteome</keyword>
<feature type="compositionally biased region" description="Polar residues" evidence="1">
    <location>
        <begin position="213"/>
        <end position="230"/>
    </location>
</feature>
<keyword evidence="2" id="KW-1133">Transmembrane helix</keyword>
<gene>
    <name evidence="3" type="ORF">POSPLADRAFT_1034166</name>
</gene>
<evidence type="ECO:0000256" key="1">
    <source>
        <dbReference type="SAM" id="MobiDB-lite"/>
    </source>
</evidence>
<protein>
    <submittedName>
        <fullName evidence="3">Uncharacterized protein</fullName>
    </submittedName>
</protein>
<feature type="transmembrane region" description="Helical" evidence="2">
    <location>
        <begin position="111"/>
        <end position="132"/>
    </location>
</feature>
<proteinExistence type="predicted"/>
<sequence length="347" mass="37490">MHSPDPNQNCPNNASSGAAFLGNLTAARAKEAPPVDRVRVISCLLNTLSRAEGKHWIRLASATGIILLSHNKRQDMSDIDAPPHLMHESREESLQKAIFNVIDFWLKRLQLVTTITTFFASMDALLFTLASTAINGGRDNTIIPTRHTANDFISASLSGALIFHTCAAVVAFSGAFVLCRYELVTAEHAADDDAAGAESSESGLHSWHRPAGSDSSTSKHGRPTTRQLESYGSEPSPRHAARAVLRRIVVRVVHPLRFCTSSPPREALSLSKCLTTGSDAAIQEMLHLPVDFLERCLRLSLMMTGAGFILGILGILSYAWVALPRSVSVFASACVGSCFLVSIFVIV</sequence>
<dbReference type="GeneID" id="36321951"/>
<feature type="region of interest" description="Disordered" evidence="1">
    <location>
        <begin position="194"/>
        <end position="238"/>
    </location>
</feature>
<dbReference type="OrthoDB" id="2653987at2759"/>
<evidence type="ECO:0000256" key="2">
    <source>
        <dbReference type="SAM" id="Phobius"/>
    </source>
</evidence>
<dbReference type="EMBL" id="KZ110598">
    <property type="protein sequence ID" value="OSX61572.1"/>
    <property type="molecule type" value="Genomic_DNA"/>
</dbReference>
<keyword evidence="2" id="KW-0472">Membrane</keyword>
<dbReference type="AlphaFoldDB" id="A0A1X6MZA6"/>
<dbReference type="STRING" id="670580.A0A1X6MZA6"/>
<evidence type="ECO:0000313" key="4">
    <source>
        <dbReference type="Proteomes" id="UP000194127"/>
    </source>
</evidence>
<reference evidence="3 4" key="1">
    <citation type="submission" date="2017-04" db="EMBL/GenBank/DDBJ databases">
        <title>Genome Sequence of the Model Brown-Rot Fungus Postia placenta SB12.</title>
        <authorList>
            <consortium name="DOE Joint Genome Institute"/>
            <person name="Gaskell J."/>
            <person name="Kersten P."/>
            <person name="Larrondo L.F."/>
            <person name="Canessa P."/>
            <person name="Martinez D."/>
            <person name="Hibbett D."/>
            <person name="Schmoll M."/>
            <person name="Kubicek C.P."/>
            <person name="Martinez A.T."/>
            <person name="Yadav J."/>
            <person name="Master E."/>
            <person name="Magnuson J.K."/>
            <person name="James T."/>
            <person name="Yaver D."/>
            <person name="Berka R."/>
            <person name="Labutti K."/>
            <person name="Lipzen A."/>
            <person name="Aerts A."/>
            <person name="Barry K."/>
            <person name="Henrissat B."/>
            <person name="Blanchette R."/>
            <person name="Grigoriev I."/>
            <person name="Cullen D."/>
        </authorList>
    </citation>
    <scope>NUCLEOTIDE SEQUENCE [LARGE SCALE GENOMIC DNA]</scope>
    <source>
        <strain evidence="3 4">MAD-698-R-SB12</strain>
    </source>
</reference>
<feature type="transmembrane region" description="Helical" evidence="2">
    <location>
        <begin position="301"/>
        <end position="321"/>
    </location>
</feature>
<accession>A0A1X6MZA6</accession>
<dbReference type="Proteomes" id="UP000194127">
    <property type="component" value="Unassembled WGS sequence"/>
</dbReference>
<feature type="transmembrane region" description="Helical" evidence="2">
    <location>
        <begin position="327"/>
        <end position="346"/>
    </location>
</feature>
<organism evidence="3 4">
    <name type="scientific">Postia placenta MAD-698-R-SB12</name>
    <dbReference type="NCBI Taxonomy" id="670580"/>
    <lineage>
        <taxon>Eukaryota</taxon>
        <taxon>Fungi</taxon>
        <taxon>Dikarya</taxon>
        <taxon>Basidiomycota</taxon>
        <taxon>Agaricomycotina</taxon>
        <taxon>Agaricomycetes</taxon>
        <taxon>Polyporales</taxon>
        <taxon>Adustoporiaceae</taxon>
        <taxon>Rhodonia</taxon>
    </lineage>
</organism>
<evidence type="ECO:0000313" key="3">
    <source>
        <dbReference type="EMBL" id="OSX61572.1"/>
    </source>
</evidence>